<dbReference type="PANTHER" id="PTHR38731">
    <property type="entry name" value="LIPL45-RELATED LIPOPROTEIN-RELATED"/>
    <property type="match status" value="1"/>
</dbReference>
<proteinExistence type="predicted"/>
<feature type="region of interest" description="Disordered" evidence="1">
    <location>
        <begin position="418"/>
        <end position="768"/>
    </location>
</feature>
<evidence type="ECO:0000256" key="2">
    <source>
        <dbReference type="SAM" id="SignalP"/>
    </source>
</evidence>
<protein>
    <recommendedName>
        <fullName evidence="3">FecR protein domain-containing protein</fullName>
    </recommendedName>
</protein>
<organism evidence="4 5">
    <name type="scientific">Candidatus Accumulibacter aalborgensis</name>
    <dbReference type="NCBI Taxonomy" id="1860102"/>
    <lineage>
        <taxon>Bacteria</taxon>
        <taxon>Pseudomonadati</taxon>
        <taxon>Pseudomonadota</taxon>
        <taxon>Betaproteobacteria</taxon>
        <taxon>Candidatus Accumulibacter</taxon>
    </lineage>
</organism>
<evidence type="ECO:0000313" key="5">
    <source>
        <dbReference type="Proteomes" id="UP000199169"/>
    </source>
</evidence>
<feature type="compositionally biased region" description="Pro residues" evidence="1">
    <location>
        <begin position="534"/>
        <end position="544"/>
    </location>
</feature>
<dbReference type="Pfam" id="PF04773">
    <property type="entry name" value="FecR"/>
    <property type="match status" value="1"/>
</dbReference>
<evidence type="ECO:0000313" key="4">
    <source>
        <dbReference type="EMBL" id="SBT07826.1"/>
    </source>
</evidence>
<dbReference type="Proteomes" id="UP000199169">
    <property type="component" value="Unassembled WGS sequence"/>
</dbReference>
<feature type="compositionally biased region" description="Pro residues" evidence="1">
    <location>
        <begin position="496"/>
        <end position="519"/>
    </location>
</feature>
<dbReference type="AlphaFoldDB" id="A0A1A8XSX6"/>
<feature type="compositionally biased region" description="Basic and acidic residues" evidence="1">
    <location>
        <begin position="613"/>
        <end position="624"/>
    </location>
</feature>
<keyword evidence="2" id="KW-0732">Signal</keyword>
<keyword evidence="5" id="KW-1185">Reference proteome</keyword>
<reference evidence="4 5" key="1">
    <citation type="submission" date="2016-06" db="EMBL/GenBank/DDBJ databases">
        <authorList>
            <person name="Kjaerup R.B."/>
            <person name="Dalgaard T.S."/>
            <person name="Juul-Madsen H.R."/>
        </authorList>
    </citation>
    <scope>NUCLEOTIDE SEQUENCE [LARGE SCALE GENOMIC DNA]</scope>
    <source>
        <strain evidence="4">3</strain>
    </source>
</reference>
<feature type="signal peptide" evidence="2">
    <location>
        <begin position="1"/>
        <end position="29"/>
    </location>
</feature>
<evidence type="ECO:0000256" key="1">
    <source>
        <dbReference type="SAM" id="MobiDB-lite"/>
    </source>
</evidence>
<dbReference type="InterPro" id="IPR046535">
    <property type="entry name" value="DUF6600"/>
</dbReference>
<feature type="compositionally biased region" description="Low complexity" evidence="1">
    <location>
        <begin position="485"/>
        <end position="495"/>
    </location>
</feature>
<accession>A0A1A8XSX6</accession>
<evidence type="ECO:0000259" key="3">
    <source>
        <dbReference type="Pfam" id="PF04773"/>
    </source>
</evidence>
<feature type="domain" description="FecR protein" evidence="3">
    <location>
        <begin position="69"/>
        <end position="164"/>
    </location>
</feature>
<dbReference type="Pfam" id="PF20245">
    <property type="entry name" value="DUF6600"/>
    <property type="match status" value="1"/>
</dbReference>
<feature type="compositionally biased region" description="Low complexity" evidence="1">
    <location>
        <begin position="671"/>
        <end position="682"/>
    </location>
</feature>
<dbReference type="EMBL" id="FLQX01000127">
    <property type="protein sequence ID" value="SBT07826.1"/>
    <property type="molecule type" value="Genomic_DNA"/>
</dbReference>
<dbReference type="PANTHER" id="PTHR38731:SF3">
    <property type="entry name" value="BLL6125 PROTEIN"/>
    <property type="match status" value="1"/>
</dbReference>
<dbReference type="RefSeq" id="WP_186407906.1">
    <property type="nucleotide sequence ID" value="NZ_FLQX01000127.1"/>
</dbReference>
<dbReference type="InterPro" id="IPR006860">
    <property type="entry name" value="FecR"/>
</dbReference>
<feature type="compositionally biased region" description="Basic and acidic residues" evidence="1">
    <location>
        <begin position="749"/>
        <end position="762"/>
    </location>
</feature>
<gene>
    <name evidence="4" type="ORF">ACCAA_50074</name>
</gene>
<feature type="compositionally biased region" description="Basic and acidic residues" evidence="1">
    <location>
        <begin position="710"/>
        <end position="720"/>
    </location>
</feature>
<name>A0A1A8XSX6_9PROT</name>
<feature type="chain" id="PRO_5008381760" description="FecR protein domain-containing protein" evidence="2">
    <location>
        <begin position="30"/>
        <end position="768"/>
    </location>
</feature>
<dbReference type="STRING" id="1860102.ACCAA_50074"/>
<sequence>MPPCLATVRRACRSLAFLLLSFLAMSSLAADPSGRVGRIAWLFGSVYLHRAESGESSAALLNWPLTSGDTLSTGAGGRAEVQIGSTLLQLDAGTVLEFVQLDDRRLALRLRDGSVIARFLSPEAAREFDLATRAGRFEVRAAGRYRFDVDRSSVAATAYSGGVRFVATEADTPLLISTGQSARIWNNGRTQSQIYVPVDDEFAAWSSDRDRQYGSAGPPRYVSTEMTGAADLDAHGDWYQTPDYGPVWFPRSVAADWAPYRAGRWAWVEPWGWTWVGDESWGFAPFHYGRWAYFRGAWGWVPGNRLARPVYAPALVAWVGGSSTAVSAPGGARPAVGWFPLAPREVYIPGYRSSPQHLRDVNSPHVTNNTHLTEITMNPDAVAARTRYANHRLPQAVTAIPEEAMGQRRPVRESTIGPADRAVLSSQPVQVRAPVTGLGREEDRRRAAQMQSPDERSQRPVGGPPADGQPPGRRGDARQAPPPAALASPAAAGSSTPPPALAPSPRPTGVVPPPAPTQLPTPVRLSAPISRPTMPTPAPRPVPPAEAAFPPGARDALPHQPVAQPRPEAASSGARRPDARPPLAVPASPMGPGASPVIPGERRDQGRLPTPAPERRERSADAGERPPAPPAFEGRDRRLAPSAQEPGRAPAMSAPGVERRPVAAPAPLPLPRTEAAGQHPAAATPPPTVAAPQRLERLPVEAARPATVTRPERTEPRQPERAPTAPGRVDTPVQRERPGGEHQPGGGRPNEKRGDPREEQRARLPGTQ</sequence>